<evidence type="ECO:0000256" key="10">
    <source>
        <dbReference type="ARBA" id="ARBA00023157"/>
    </source>
</evidence>
<dbReference type="GO" id="GO:0016020">
    <property type="term" value="C:membrane"/>
    <property type="evidence" value="ECO:0007669"/>
    <property type="project" value="UniProtKB-SubCell"/>
</dbReference>
<accession>A0A6J7HWF4</accession>
<feature type="transmembrane region" description="Helical" evidence="12">
    <location>
        <begin position="247"/>
        <end position="266"/>
    </location>
</feature>
<evidence type="ECO:0000256" key="8">
    <source>
        <dbReference type="ARBA" id="ARBA00023133"/>
    </source>
</evidence>
<dbReference type="GO" id="GO:0006784">
    <property type="term" value="P:heme A biosynthetic process"/>
    <property type="evidence" value="ECO:0007669"/>
    <property type="project" value="InterPro"/>
</dbReference>
<evidence type="ECO:0000256" key="6">
    <source>
        <dbReference type="ARBA" id="ARBA00023002"/>
    </source>
</evidence>
<keyword evidence="5 12" id="KW-1133">Transmembrane helix</keyword>
<keyword evidence="6" id="KW-0560">Oxidoreductase</keyword>
<evidence type="ECO:0000256" key="4">
    <source>
        <dbReference type="ARBA" id="ARBA00022723"/>
    </source>
</evidence>
<evidence type="ECO:0000256" key="1">
    <source>
        <dbReference type="ARBA" id="ARBA00004141"/>
    </source>
</evidence>
<keyword evidence="8" id="KW-0350">Heme biosynthesis</keyword>
<dbReference type="PANTHER" id="PTHR35457">
    <property type="entry name" value="HEME A SYNTHASE"/>
    <property type="match status" value="1"/>
</dbReference>
<proteinExistence type="predicted"/>
<keyword evidence="3 12" id="KW-0812">Transmembrane</keyword>
<keyword evidence="9 12" id="KW-0472">Membrane</keyword>
<feature type="transmembrane region" description="Helical" evidence="12">
    <location>
        <begin position="69"/>
        <end position="87"/>
    </location>
</feature>
<evidence type="ECO:0000256" key="9">
    <source>
        <dbReference type="ARBA" id="ARBA00023136"/>
    </source>
</evidence>
<dbReference type="EMBL" id="CAFBMX010000002">
    <property type="protein sequence ID" value="CAB4921395.1"/>
    <property type="molecule type" value="Genomic_DNA"/>
</dbReference>
<sequence length="313" mass="33146">MRSRLQVSPERYHQIATAALVLLTLIVFSGAAVRLTGSGLGCEGWPACEKGKVVAPLDTHAIIEFTNRVFSGIVALGTILAGLLAFLRTPTRRDLKILGCLLPLGVVAQAVLGGLSVVYDLKPGFVMGHYALSLVILIAAWALYWRSRPDWEAGTIEPGAADRLTMWLTRLLAPVGALMVVAGTAATAAGPHAGGRGTGDLVERLYIKGNDTLSWAVDQHTVVGAIFGLLALVALGTAWYRGATRALLVPLTTLVIILGVQGILGAVQYQSQLPAELVWVHVCTATITWLVVLWSWSAAGSPRGREPEHVAAP</sequence>
<evidence type="ECO:0000256" key="5">
    <source>
        <dbReference type="ARBA" id="ARBA00022989"/>
    </source>
</evidence>
<dbReference type="PANTHER" id="PTHR35457:SF1">
    <property type="entry name" value="HEME A SYNTHASE"/>
    <property type="match status" value="1"/>
</dbReference>
<dbReference type="GO" id="GO:0016491">
    <property type="term" value="F:oxidoreductase activity"/>
    <property type="evidence" value="ECO:0007669"/>
    <property type="project" value="UniProtKB-KW"/>
</dbReference>
<feature type="transmembrane region" description="Helical" evidence="12">
    <location>
        <begin position="99"/>
        <end position="119"/>
    </location>
</feature>
<dbReference type="Pfam" id="PF02628">
    <property type="entry name" value="COX15-CtaA"/>
    <property type="match status" value="2"/>
</dbReference>
<keyword evidence="4" id="KW-0479">Metal-binding</keyword>
<feature type="transmembrane region" description="Helical" evidence="12">
    <location>
        <begin position="222"/>
        <end position="240"/>
    </location>
</feature>
<comment type="pathway">
    <text evidence="11">Porphyrin-containing compound metabolism.</text>
</comment>
<evidence type="ECO:0000256" key="11">
    <source>
        <dbReference type="ARBA" id="ARBA00023444"/>
    </source>
</evidence>
<organism evidence="13">
    <name type="scientific">freshwater metagenome</name>
    <dbReference type="NCBI Taxonomy" id="449393"/>
    <lineage>
        <taxon>unclassified sequences</taxon>
        <taxon>metagenomes</taxon>
        <taxon>ecological metagenomes</taxon>
    </lineage>
</organism>
<evidence type="ECO:0000256" key="3">
    <source>
        <dbReference type="ARBA" id="ARBA00022692"/>
    </source>
</evidence>
<feature type="transmembrane region" description="Helical" evidence="12">
    <location>
        <begin position="12"/>
        <end position="33"/>
    </location>
</feature>
<comment type="subcellular location">
    <subcellularLocation>
        <location evidence="1">Membrane</location>
        <topology evidence="1">Multi-pass membrane protein</topology>
    </subcellularLocation>
</comment>
<dbReference type="InterPro" id="IPR050450">
    <property type="entry name" value="COX15/CtaA_HemeA_synthase"/>
</dbReference>
<keyword evidence="10" id="KW-1015">Disulfide bond</keyword>
<dbReference type="InterPro" id="IPR003780">
    <property type="entry name" value="COX15/CtaA_fam"/>
</dbReference>
<feature type="transmembrane region" description="Helical" evidence="12">
    <location>
        <begin position="125"/>
        <end position="146"/>
    </location>
</feature>
<dbReference type="GO" id="GO:0046872">
    <property type="term" value="F:metal ion binding"/>
    <property type="evidence" value="ECO:0007669"/>
    <property type="project" value="UniProtKB-KW"/>
</dbReference>
<keyword evidence="7" id="KW-0408">Iron</keyword>
<reference evidence="13" key="1">
    <citation type="submission" date="2020-05" db="EMBL/GenBank/DDBJ databases">
        <authorList>
            <person name="Chiriac C."/>
            <person name="Salcher M."/>
            <person name="Ghai R."/>
            <person name="Kavagutti S V."/>
        </authorList>
    </citation>
    <scope>NUCLEOTIDE SEQUENCE</scope>
</reference>
<evidence type="ECO:0000256" key="12">
    <source>
        <dbReference type="SAM" id="Phobius"/>
    </source>
</evidence>
<dbReference type="AlphaFoldDB" id="A0A6J7HWF4"/>
<name>A0A6J7HWF4_9ZZZZ</name>
<protein>
    <submittedName>
        <fullName evidence="13">Unannotated protein</fullName>
    </submittedName>
</protein>
<evidence type="ECO:0000313" key="13">
    <source>
        <dbReference type="EMBL" id="CAB4921395.1"/>
    </source>
</evidence>
<keyword evidence="2" id="KW-1003">Cell membrane</keyword>
<evidence type="ECO:0000256" key="7">
    <source>
        <dbReference type="ARBA" id="ARBA00023004"/>
    </source>
</evidence>
<gene>
    <name evidence="13" type="ORF">UFOPK3674_00578</name>
</gene>
<feature type="transmembrane region" description="Helical" evidence="12">
    <location>
        <begin position="278"/>
        <end position="296"/>
    </location>
</feature>
<feature type="transmembrane region" description="Helical" evidence="12">
    <location>
        <begin position="167"/>
        <end position="189"/>
    </location>
</feature>
<evidence type="ECO:0000256" key="2">
    <source>
        <dbReference type="ARBA" id="ARBA00022475"/>
    </source>
</evidence>